<dbReference type="InterPro" id="IPR036873">
    <property type="entry name" value="Rhodanese-like_dom_sf"/>
</dbReference>
<keyword evidence="2" id="KW-0677">Repeat</keyword>
<dbReference type="PROSITE" id="PS50206">
    <property type="entry name" value="RHODANESE_3"/>
    <property type="match status" value="1"/>
</dbReference>
<dbReference type="PANTHER" id="PTHR11364">
    <property type="entry name" value="THIOSULFATE SULFERTANSFERASE"/>
    <property type="match status" value="1"/>
</dbReference>
<accession>A0ABQ8LD51</accession>
<evidence type="ECO:0000313" key="4">
    <source>
        <dbReference type="EMBL" id="KAI2647621.1"/>
    </source>
</evidence>
<reference evidence="4 5" key="1">
    <citation type="submission" date="2022-01" db="EMBL/GenBank/DDBJ databases">
        <title>A high-quality chromosome-level genome assembly of rohu carp, Labeo rohita.</title>
        <authorList>
            <person name="Arick M.A. II"/>
            <person name="Hsu C.-Y."/>
            <person name="Magbanua Z."/>
            <person name="Pechanova O."/>
            <person name="Grover C."/>
            <person name="Miller E."/>
            <person name="Thrash A."/>
            <person name="Ezzel L."/>
            <person name="Alam S."/>
            <person name="Benzie J."/>
            <person name="Hamilton M."/>
            <person name="Karsi A."/>
            <person name="Lawrence M.L."/>
            <person name="Peterson D.G."/>
        </authorList>
    </citation>
    <scope>NUCLEOTIDE SEQUENCE [LARGE SCALE GENOMIC DNA]</scope>
    <source>
        <strain evidence="5">BAU-BD-2019</strain>
        <tissue evidence="4">Blood</tissue>
    </source>
</reference>
<keyword evidence="5" id="KW-1185">Reference proteome</keyword>
<feature type="domain" description="Rhodanese" evidence="3">
    <location>
        <begin position="23"/>
        <end position="126"/>
    </location>
</feature>
<keyword evidence="1" id="KW-0808">Transferase</keyword>
<dbReference type="PANTHER" id="PTHR11364:SF27">
    <property type="entry name" value="SULFURTRANSFERASE"/>
    <property type="match status" value="1"/>
</dbReference>
<comment type="caution">
    <text evidence="4">The sequence shown here is derived from an EMBL/GenBank/DDBJ whole genome shotgun (WGS) entry which is preliminary data.</text>
</comment>
<name>A0ABQ8LD51_LABRO</name>
<evidence type="ECO:0000313" key="5">
    <source>
        <dbReference type="Proteomes" id="UP000830375"/>
    </source>
</evidence>
<dbReference type="Proteomes" id="UP000830375">
    <property type="component" value="Unassembled WGS sequence"/>
</dbReference>
<evidence type="ECO:0000256" key="2">
    <source>
        <dbReference type="ARBA" id="ARBA00022737"/>
    </source>
</evidence>
<dbReference type="Gene3D" id="3.40.250.10">
    <property type="entry name" value="Rhodanese-like domain"/>
    <property type="match status" value="1"/>
</dbReference>
<evidence type="ECO:0000256" key="1">
    <source>
        <dbReference type="ARBA" id="ARBA00022679"/>
    </source>
</evidence>
<sequence>MAAQTRALVAVRWLADAVKSNRVGPSLWILDASWHVPKLKHNPRADVPEPRSSTSTTVLTKAPRLITCCLARASLQTYMGNLGIGNNTHVVVYDTSDFGSFSAPWVYWMFRVFGHNSVSEGHPVTKQYSKPERADFKASFDKFWVKTYEDILNNIKTKEFQLVNTRVNGRFHGVEPEPRESEYELLVVLLRNFSVLIPALLTKKIKKKIKNNRTHHIKSNGFQYKYHNKPSSFKPLKPLKKGFL</sequence>
<dbReference type="SUPFAM" id="SSF52821">
    <property type="entry name" value="Rhodanese/Cell cycle control phosphatase"/>
    <property type="match status" value="1"/>
</dbReference>
<dbReference type="InterPro" id="IPR045078">
    <property type="entry name" value="TST/MPST-like"/>
</dbReference>
<proteinExistence type="predicted"/>
<dbReference type="InterPro" id="IPR001763">
    <property type="entry name" value="Rhodanese-like_dom"/>
</dbReference>
<organism evidence="4 5">
    <name type="scientific">Labeo rohita</name>
    <name type="common">Indian major carp</name>
    <name type="synonym">Cyprinus rohita</name>
    <dbReference type="NCBI Taxonomy" id="84645"/>
    <lineage>
        <taxon>Eukaryota</taxon>
        <taxon>Metazoa</taxon>
        <taxon>Chordata</taxon>
        <taxon>Craniata</taxon>
        <taxon>Vertebrata</taxon>
        <taxon>Euteleostomi</taxon>
        <taxon>Actinopterygii</taxon>
        <taxon>Neopterygii</taxon>
        <taxon>Teleostei</taxon>
        <taxon>Ostariophysi</taxon>
        <taxon>Cypriniformes</taxon>
        <taxon>Cyprinidae</taxon>
        <taxon>Labeoninae</taxon>
        <taxon>Labeonini</taxon>
        <taxon>Labeo</taxon>
    </lineage>
</organism>
<evidence type="ECO:0000259" key="3">
    <source>
        <dbReference type="PROSITE" id="PS50206"/>
    </source>
</evidence>
<dbReference type="EMBL" id="JACTAM010000226">
    <property type="protein sequence ID" value="KAI2647621.1"/>
    <property type="molecule type" value="Genomic_DNA"/>
</dbReference>
<protein>
    <submittedName>
        <fullName evidence="4">Thiosulfate sulfurtransferase</fullName>
    </submittedName>
</protein>
<gene>
    <name evidence="4" type="ORF">H4Q32_028296</name>
</gene>